<keyword evidence="2" id="KW-1185">Reference proteome</keyword>
<protein>
    <submittedName>
        <fullName evidence="1">CRISPR type III-B/RAMP module-associated protein Cmr3</fullName>
    </submittedName>
</protein>
<dbReference type="Gene3D" id="3.30.70.2940">
    <property type="match status" value="1"/>
</dbReference>
<dbReference type="OrthoDB" id="6162707at2"/>
<dbReference type="InterPro" id="IPR019117">
    <property type="entry name" value="CRISPR-assoc_protein_Cmr3"/>
</dbReference>
<accession>A0A399ETP3</accession>
<dbReference type="Proteomes" id="UP000265341">
    <property type="component" value="Unassembled WGS sequence"/>
</dbReference>
<dbReference type="Gene3D" id="2.60.40.4350">
    <property type="match status" value="1"/>
</dbReference>
<evidence type="ECO:0000313" key="1">
    <source>
        <dbReference type="EMBL" id="RIH86866.1"/>
    </source>
</evidence>
<proteinExistence type="predicted"/>
<dbReference type="NCBIfam" id="TIGR01888">
    <property type="entry name" value="cas_cmr3"/>
    <property type="match status" value="1"/>
</dbReference>
<dbReference type="RefSeq" id="WP_119277154.1">
    <property type="nucleotide sequence ID" value="NZ_QWLA01000025.1"/>
</dbReference>
<evidence type="ECO:0000313" key="2">
    <source>
        <dbReference type="Proteomes" id="UP000265341"/>
    </source>
</evidence>
<reference evidence="1 2" key="1">
    <citation type="submission" date="2018-08" db="EMBL/GenBank/DDBJ databases">
        <title>Meiothermus roseus NBRC 110900 genome sequencing project.</title>
        <authorList>
            <person name="Da Costa M.S."/>
            <person name="Albuquerque L."/>
            <person name="Raposo P."/>
            <person name="Froufe H.J.C."/>
            <person name="Barroso C.S."/>
            <person name="Egas C."/>
        </authorList>
    </citation>
    <scope>NUCLEOTIDE SEQUENCE [LARGE SCALE GENOMIC DNA]</scope>
    <source>
        <strain evidence="1 2">NBRC 110900</strain>
    </source>
</reference>
<sequence>MPERVLEIHALSPLLFRDGRPFSAADGTETAARSLSLPLPSTVASFIRTQIGKAEGLNWSEHKALKEANSWQVCGPLLARGNELLLPAPRDAVVYRGADGNAQVMKLTPFSPPDGADCDLPDGLLPLQVTQDVKPESGYNFWTAQSMTCWLLGEKVIPQKIAGLPTETRVHVAMDPTRGKAKEGQLFSVAYRPLEMGKNPQTYQPASLRVRLSLPNGQTPAPIGHLGGERRPVAVEVKESLSDYWFDCPEAIKKRFAELGKGARVRLVLATPALFEGGWKPGWIEKSGTGELHLPRGLARVRLKLVSAAVGRREPVSGWNLRQNQPKRVRWMAPAGSVYFFEVEDGNPADLLESWLRPVSDNEQDRKDGFGLALWGVW</sequence>
<dbReference type="Pfam" id="PF09700">
    <property type="entry name" value="Cas_Cmr3"/>
    <property type="match status" value="1"/>
</dbReference>
<comment type="caution">
    <text evidence="1">The sequence shown here is derived from an EMBL/GenBank/DDBJ whole genome shotgun (WGS) entry which is preliminary data.</text>
</comment>
<dbReference type="AlphaFoldDB" id="A0A399ETP3"/>
<dbReference type="InterPro" id="IPR010165">
    <property type="entry name" value="CRISPR-Cmr3_IIIB"/>
</dbReference>
<dbReference type="EMBL" id="QWLA01000025">
    <property type="protein sequence ID" value="RIH86866.1"/>
    <property type="molecule type" value="Genomic_DNA"/>
</dbReference>
<gene>
    <name evidence="1" type="ORF">Mrose_01575</name>
</gene>
<organism evidence="1 2">
    <name type="scientific">Calidithermus roseus</name>
    <dbReference type="NCBI Taxonomy" id="1644118"/>
    <lineage>
        <taxon>Bacteria</taxon>
        <taxon>Thermotogati</taxon>
        <taxon>Deinococcota</taxon>
        <taxon>Deinococci</taxon>
        <taxon>Thermales</taxon>
        <taxon>Thermaceae</taxon>
        <taxon>Calidithermus</taxon>
    </lineage>
</organism>
<name>A0A399ETP3_9DEIN</name>
<dbReference type="CDD" id="cd09748">
    <property type="entry name" value="Cmr3_III-B"/>
    <property type="match status" value="1"/>
</dbReference>